<keyword evidence="5 6" id="KW-0472">Membrane</keyword>
<keyword evidence="2" id="KW-1003">Cell membrane</keyword>
<feature type="chain" id="PRO_5041311731" evidence="7">
    <location>
        <begin position="28"/>
        <end position="227"/>
    </location>
</feature>
<evidence type="ECO:0000313" key="8">
    <source>
        <dbReference type="EMBL" id="UYG96366.1"/>
    </source>
</evidence>
<evidence type="ECO:0000256" key="4">
    <source>
        <dbReference type="ARBA" id="ARBA00022989"/>
    </source>
</evidence>
<keyword evidence="8" id="KW-0282">Flagellum</keyword>
<dbReference type="InterPro" id="IPR022781">
    <property type="entry name" value="Flagellar_biosynth_FliO"/>
</dbReference>
<dbReference type="GO" id="GO:0016020">
    <property type="term" value="C:membrane"/>
    <property type="evidence" value="ECO:0007669"/>
    <property type="project" value="InterPro"/>
</dbReference>
<gene>
    <name evidence="8" type="ORF">OD459_04870</name>
</gene>
<keyword evidence="3 6" id="KW-0812">Transmembrane</keyword>
<dbReference type="Pfam" id="PF04347">
    <property type="entry name" value="FliO"/>
    <property type="match status" value="1"/>
</dbReference>
<dbReference type="GO" id="GO:0044781">
    <property type="term" value="P:bacterial-type flagellum organization"/>
    <property type="evidence" value="ECO:0007669"/>
    <property type="project" value="InterPro"/>
</dbReference>
<reference evidence="8" key="1">
    <citation type="submission" date="2022-10" db="EMBL/GenBank/DDBJ databases">
        <title>Mechanism of multi-heavy metal repair in Cytobacillus Firmus M7.</title>
        <authorList>
            <person name="Li X."/>
            <person name="Yu C."/>
        </authorList>
    </citation>
    <scope>NUCLEOTIDE SEQUENCE</scope>
    <source>
        <strain evidence="8">M7</strain>
    </source>
</reference>
<keyword evidence="8" id="KW-0966">Cell projection</keyword>
<sequence>MCNVKKVISLLLLFSIVLLGVQPQAQAEQLNNSVKECMKNPEECGKQELKESKDSKTAEGQKQQDESGKIGLTFWDFIKMILATGFTIGLLYVLLKFINKKSKVYNRSQLVENLGGTALGANRSIQLIKVGKRILVVGVGENIQLLKEIDNSEEYSQIIKEHNDKLEQLIRPSDIVTKVMKRTQQTEENKQGSQNFSALLGIQLDEMKKGRKKLFDELERKGQKKDE</sequence>
<keyword evidence="4 6" id="KW-1133">Transmembrane helix</keyword>
<evidence type="ECO:0000256" key="6">
    <source>
        <dbReference type="SAM" id="Phobius"/>
    </source>
</evidence>
<feature type="transmembrane region" description="Helical" evidence="6">
    <location>
        <begin position="77"/>
        <end position="98"/>
    </location>
</feature>
<evidence type="ECO:0000313" key="9">
    <source>
        <dbReference type="Proteomes" id="UP001163104"/>
    </source>
</evidence>
<organism evidence="8 9">
    <name type="scientific">Cytobacillus firmus</name>
    <name type="common">Bacillus firmus</name>
    <dbReference type="NCBI Taxonomy" id="1399"/>
    <lineage>
        <taxon>Bacteria</taxon>
        <taxon>Bacillati</taxon>
        <taxon>Bacillota</taxon>
        <taxon>Bacilli</taxon>
        <taxon>Bacillales</taxon>
        <taxon>Bacillaceae</taxon>
        <taxon>Cytobacillus</taxon>
    </lineage>
</organism>
<evidence type="ECO:0000256" key="7">
    <source>
        <dbReference type="SAM" id="SignalP"/>
    </source>
</evidence>
<protein>
    <submittedName>
        <fullName evidence="8">Flagellar biosynthetic protein FliO</fullName>
    </submittedName>
</protein>
<dbReference type="EMBL" id="CP107027">
    <property type="protein sequence ID" value="UYG96366.1"/>
    <property type="molecule type" value="Genomic_DNA"/>
</dbReference>
<comment type="subcellular location">
    <subcellularLocation>
        <location evidence="1">Cell membrane</location>
    </subcellularLocation>
</comment>
<evidence type="ECO:0000256" key="1">
    <source>
        <dbReference type="ARBA" id="ARBA00004236"/>
    </source>
</evidence>
<dbReference type="RefSeq" id="WP_263599750.1">
    <property type="nucleotide sequence ID" value="NZ_CP107027.1"/>
</dbReference>
<name>A0AA46SFU2_CYTFI</name>
<proteinExistence type="predicted"/>
<dbReference type="AlphaFoldDB" id="A0AA46SFU2"/>
<keyword evidence="7" id="KW-0732">Signal</keyword>
<dbReference type="Proteomes" id="UP001163104">
    <property type="component" value="Chromosome"/>
</dbReference>
<evidence type="ECO:0000256" key="5">
    <source>
        <dbReference type="ARBA" id="ARBA00023136"/>
    </source>
</evidence>
<feature type="signal peptide" evidence="7">
    <location>
        <begin position="1"/>
        <end position="27"/>
    </location>
</feature>
<evidence type="ECO:0000256" key="2">
    <source>
        <dbReference type="ARBA" id="ARBA00022475"/>
    </source>
</evidence>
<evidence type="ECO:0000256" key="3">
    <source>
        <dbReference type="ARBA" id="ARBA00022692"/>
    </source>
</evidence>
<accession>A0AA46SFU2</accession>
<keyword evidence="8" id="KW-0969">Cilium</keyword>